<sequence>MAMMYESPEDIELYPALLAERALPGAALGPTLACLMASQLLRWRRADRFWYENTVHPGAFTEEQLLEIRKATLSRIICDHGEEVHEIQPNAFLLAGHGNEMTECANIPFPNLNVWTDASCARKQYTHQKTLFTPDHVDSYFDW</sequence>
<protein>
    <recommendedName>
        <fullName evidence="5">Peroxidase</fullName>
    </recommendedName>
</protein>
<dbReference type="PROSITE" id="PS50292">
    <property type="entry name" value="PEROXIDASE_3"/>
    <property type="match status" value="1"/>
</dbReference>
<accession>A0A922A0T3</accession>
<organism evidence="3 4">
    <name type="scientific">Manduca sexta</name>
    <name type="common">Tobacco hawkmoth</name>
    <name type="synonym">Tobacco hornworm</name>
    <dbReference type="NCBI Taxonomy" id="7130"/>
    <lineage>
        <taxon>Eukaryota</taxon>
        <taxon>Metazoa</taxon>
        <taxon>Ecdysozoa</taxon>
        <taxon>Arthropoda</taxon>
        <taxon>Hexapoda</taxon>
        <taxon>Insecta</taxon>
        <taxon>Pterygota</taxon>
        <taxon>Neoptera</taxon>
        <taxon>Endopterygota</taxon>
        <taxon>Lepidoptera</taxon>
        <taxon>Glossata</taxon>
        <taxon>Ditrysia</taxon>
        <taxon>Bombycoidea</taxon>
        <taxon>Sphingidae</taxon>
        <taxon>Sphinginae</taxon>
        <taxon>Sphingini</taxon>
        <taxon>Manduca</taxon>
    </lineage>
</organism>
<keyword evidence="4" id="KW-1185">Reference proteome</keyword>
<keyword evidence="1" id="KW-0575">Peroxidase</keyword>
<dbReference type="Pfam" id="PF03098">
    <property type="entry name" value="An_peroxidase"/>
    <property type="match status" value="1"/>
</dbReference>
<dbReference type="PANTHER" id="PTHR11475:SF4">
    <property type="entry name" value="CHORION PEROXIDASE"/>
    <property type="match status" value="1"/>
</dbReference>
<comment type="caution">
    <text evidence="3">The sequence shown here is derived from an EMBL/GenBank/DDBJ whole genome shotgun (WGS) entry which is preliminary data.</text>
</comment>
<name>A0A922A0T3_MANSE</name>
<evidence type="ECO:0008006" key="5">
    <source>
        <dbReference type="Google" id="ProtNLM"/>
    </source>
</evidence>
<dbReference type="AlphaFoldDB" id="A0A922A0T3"/>
<evidence type="ECO:0000313" key="4">
    <source>
        <dbReference type="Proteomes" id="UP000791440"/>
    </source>
</evidence>
<dbReference type="EMBL" id="JH669747">
    <property type="protein sequence ID" value="KAG6465773.1"/>
    <property type="molecule type" value="Genomic_DNA"/>
</dbReference>
<proteinExistence type="predicted"/>
<dbReference type="PANTHER" id="PTHR11475">
    <property type="entry name" value="OXIDASE/PEROXIDASE"/>
    <property type="match status" value="1"/>
</dbReference>
<evidence type="ECO:0000256" key="2">
    <source>
        <dbReference type="ARBA" id="ARBA00023180"/>
    </source>
</evidence>
<dbReference type="GO" id="GO:0004601">
    <property type="term" value="F:peroxidase activity"/>
    <property type="evidence" value="ECO:0007669"/>
    <property type="project" value="UniProtKB-KW"/>
</dbReference>
<evidence type="ECO:0000313" key="3">
    <source>
        <dbReference type="EMBL" id="KAG6465773.1"/>
    </source>
</evidence>
<keyword evidence="2" id="KW-0325">Glycoprotein</keyword>
<evidence type="ECO:0000256" key="1">
    <source>
        <dbReference type="ARBA" id="ARBA00022559"/>
    </source>
</evidence>
<keyword evidence="1" id="KW-0560">Oxidoreductase</keyword>
<reference evidence="3" key="1">
    <citation type="journal article" date="2016" name="Insect Biochem. Mol. Biol.">
        <title>Multifaceted biological insights from a draft genome sequence of the tobacco hornworm moth, Manduca sexta.</title>
        <authorList>
            <person name="Kanost M.R."/>
            <person name="Arrese E.L."/>
            <person name="Cao X."/>
            <person name="Chen Y.R."/>
            <person name="Chellapilla S."/>
            <person name="Goldsmith M.R."/>
            <person name="Grosse-Wilde E."/>
            <person name="Heckel D.G."/>
            <person name="Herndon N."/>
            <person name="Jiang H."/>
            <person name="Papanicolaou A."/>
            <person name="Qu J."/>
            <person name="Soulages J.L."/>
            <person name="Vogel H."/>
            <person name="Walters J."/>
            <person name="Waterhouse R.M."/>
            <person name="Ahn S.J."/>
            <person name="Almeida F.C."/>
            <person name="An C."/>
            <person name="Aqrawi P."/>
            <person name="Bretschneider A."/>
            <person name="Bryant W.B."/>
            <person name="Bucks S."/>
            <person name="Chao H."/>
            <person name="Chevignon G."/>
            <person name="Christen J.M."/>
            <person name="Clarke D.F."/>
            <person name="Dittmer N.T."/>
            <person name="Ferguson L.C.F."/>
            <person name="Garavelou S."/>
            <person name="Gordon K.H.J."/>
            <person name="Gunaratna R.T."/>
            <person name="Han Y."/>
            <person name="Hauser F."/>
            <person name="He Y."/>
            <person name="Heidel-Fischer H."/>
            <person name="Hirsh A."/>
            <person name="Hu Y."/>
            <person name="Jiang H."/>
            <person name="Kalra D."/>
            <person name="Klinner C."/>
            <person name="Konig C."/>
            <person name="Kovar C."/>
            <person name="Kroll A.R."/>
            <person name="Kuwar S.S."/>
            <person name="Lee S.L."/>
            <person name="Lehman R."/>
            <person name="Li K."/>
            <person name="Li Z."/>
            <person name="Liang H."/>
            <person name="Lovelace S."/>
            <person name="Lu Z."/>
            <person name="Mansfield J.H."/>
            <person name="McCulloch K.J."/>
            <person name="Mathew T."/>
            <person name="Morton B."/>
            <person name="Muzny D.M."/>
            <person name="Neunemann D."/>
            <person name="Ongeri F."/>
            <person name="Pauchet Y."/>
            <person name="Pu L.L."/>
            <person name="Pyrousis I."/>
            <person name="Rao X.J."/>
            <person name="Redding A."/>
            <person name="Roesel C."/>
            <person name="Sanchez-Gracia A."/>
            <person name="Schaack S."/>
            <person name="Shukla A."/>
            <person name="Tetreau G."/>
            <person name="Wang Y."/>
            <person name="Xiong G.H."/>
            <person name="Traut W."/>
            <person name="Walsh T.K."/>
            <person name="Worley K.C."/>
            <person name="Wu D."/>
            <person name="Wu W."/>
            <person name="Wu Y.Q."/>
            <person name="Zhang X."/>
            <person name="Zou Z."/>
            <person name="Zucker H."/>
            <person name="Briscoe A.D."/>
            <person name="Burmester T."/>
            <person name="Clem R.J."/>
            <person name="Feyereisen R."/>
            <person name="Grimmelikhuijzen C.J.P."/>
            <person name="Hamodrakas S.J."/>
            <person name="Hansson B.S."/>
            <person name="Huguet E."/>
            <person name="Jermiin L.S."/>
            <person name="Lan Q."/>
            <person name="Lehman H.K."/>
            <person name="Lorenzen M."/>
            <person name="Merzendorfer H."/>
            <person name="Michalopoulos I."/>
            <person name="Morton D.B."/>
            <person name="Muthukrishnan S."/>
            <person name="Oakeshott J.G."/>
            <person name="Palmer W."/>
            <person name="Park Y."/>
            <person name="Passarelli A.L."/>
            <person name="Rozas J."/>
            <person name="Schwartz L.M."/>
            <person name="Smith W."/>
            <person name="Southgate A."/>
            <person name="Vilcinskas A."/>
            <person name="Vogt R."/>
            <person name="Wang P."/>
            <person name="Werren J."/>
            <person name="Yu X.Q."/>
            <person name="Zhou J.J."/>
            <person name="Brown S.J."/>
            <person name="Scherer S.E."/>
            <person name="Richards S."/>
            <person name="Blissard G.W."/>
        </authorList>
    </citation>
    <scope>NUCLEOTIDE SEQUENCE</scope>
</reference>
<dbReference type="InterPro" id="IPR019791">
    <property type="entry name" value="Haem_peroxidase_animal"/>
</dbReference>
<gene>
    <name evidence="3" type="ORF">O3G_MSEX015380</name>
</gene>
<reference evidence="3" key="2">
    <citation type="submission" date="2020-12" db="EMBL/GenBank/DDBJ databases">
        <authorList>
            <person name="Kanost M."/>
        </authorList>
    </citation>
    <scope>NUCLEOTIDE SEQUENCE</scope>
</reference>
<dbReference type="Proteomes" id="UP000791440">
    <property type="component" value="Unassembled WGS sequence"/>
</dbReference>